<accession>A0A0A9BIH9</accession>
<reference evidence="1" key="1">
    <citation type="submission" date="2014-09" db="EMBL/GenBank/DDBJ databases">
        <authorList>
            <person name="Magalhaes I.L.F."/>
            <person name="Oliveira U."/>
            <person name="Santos F.R."/>
            <person name="Vidigal T.H.D.A."/>
            <person name="Brescovit A.D."/>
            <person name="Santos A.J."/>
        </authorList>
    </citation>
    <scope>NUCLEOTIDE SEQUENCE</scope>
    <source>
        <tissue evidence="1">Shoot tissue taken approximately 20 cm above the soil surface</tissue>
    </source>
</reference>
<dbReference type="AlphaFoldDB" id="A0A0A9BIH9"/>
<evidence type="ECO:0000313" key="1">
    <source>
        <dbReference type="EMBL" id="JAD63784.1"/>
    </source>
</evidence>
<organism evidence="1">
    <name type="scientific">Arundo donax</name>
    <name type="common">Giant reed</name>
    <name type="synonym">Donax arundinaceus</name>
    <dbReference type="NCBI Taxonomy" id="35708"/>
    <lineage>
        <taxon>Eukaryota</taxon>
        <taxon>Viridiplantae</taxon>
        <taxon>Streptophyta</taxon>
        <taxon>Embryophyta</taxon>
        <taxon>Tracheophyta</taxon>
        <taxon>Spermatophyta</taxon>
        <taxon>Magnoliopsida</taxon>
        <taxon>Liliopsida</taxon>
        <taxon>Poales</taxon>
        <taxon>Poaceae</taxon>
        <taxon>PACMAD clade</taxon>
        <taxon>Arundinoideae</taxon>
        <taxon>Arundineae</taxon>
        <taxon>Arundo</taxon>
    </lineage>
</organism>
<sequence>MDFSSIQMSDFGCSTVVAWFCFVDGKVVHWRTRFASSKLKGSGGRNEKLEG</sequence>
<name>A0A0A9BIH9_ARUDO</name>
<protein>
    <submittedName>
        <fullName evidence="1">Uncharacterized protein</fullName>
    </submittedName>
</protein>
<reference evidence="1" key="2">
    <citation type="journal article" date="2015" name="Data Brief">
        <title>Shoot transcriptome of the giant reed, Arundo donax.</title>
        <authorList>
            <person name="Barrero R.A."/>
            <person name="Guerrero F.D."/>
            <person name="Moolhuijzen P."/>
            <person name="Goolsby J.A."/>
            <person name="Tidwell J."/>
            <person name="Bellgard S.E."/>
            <person name="Bellgard M.I."/>
        </authorList>
    </citation>
    <scope>NUCLEOTIDE SEQUENCE</scope>
    <source>
        <tissue evidence="1">Shoot tissue taken approximately 20 cm above the soil surface</tissue>
    </source>
</reference>
<dbReference type="EMBL" id="GBRH01234111">
    <property type="protein sequence ID" value="JAD63784.1"/>
    <property type="molecule type" value="Transcribed_RNA"/>
</dbReference>
<proteinExistence type="predicted"/>